<name>B8MIJ2_TALSN</name>
<dbReference type="InParanoid" id="B8MIJ2"/>
<protein>
    <submittedName>
        <fullName evidence="2">Uncharacterized protein</fullName>
    </submittedName>
</protein>
<feature type="transmembrane region" description="Helical" evidence="1">
    <location>
        <begin position="121"/>
        <end position="145"/>
    </location>
</feature>
<accession>B8MIJ2</accession>
<gene>
    <name evidence="2" type="ORF">TSTA_045460</name>
</gene>
<reference evidence="3" key="1">
    <citation type="journal article" date="2015" name="Genome Announc.">
        <title>Genome sequence of the AIDS-associated pathogen Penicillium marneffei (ATCC18224) and its near taxonomic relative Talaromyces stipitatus (ATCC10500).</title>
        <authorList>
            <person name="Nierman W.C."/>
            <person name="Fedorova-Abrams N.D."/>
            <person name="Andrianopoulos A."/>
        </authorList>
    </citation>
    <scope>NUCLEOTIDE SEQUENCE [LARGE SCALE GENOMIC DNA]</scope>
    <source>
        <strain evidence="3">ATCC 10500 / CBS 375.48 / QM 6759 / NRRL 1006</strain>
    </source>
</reference>
<dbReference type="HOGENOM" id="CLU_1717698_0_0_1"/>
<keyword evidence="1" id="KW-0472">Membrane</keyword>
<evidence type="ECO:0000256" key="1">
    <source>
        <dbReference type="SAM" id="Phobius"/>
    </source>
</evidence>
<dbReference type="PhylomeDB" id="B8MIJ2"/>
<proteinExistence type="predicted"/>
<keyword evidence="1" id="KW-1133">Transmembrane helix</keyword>
<dbReference type="GeneID" id="8099510"/>
<evidence type="ECO:0000313" key="3">
    <source>
        <dbReference type="Proteomes" id="UP000001745"/>
    </source>
</evidence>
<dbReference type="OrthoDB" id="4368687at2759"/>
<dbReference type="VEuPathDB" id="FungiDB:TSTA_045460"/>
<dbReference type="eggNOG" id="ENOG502SC56">
    <property type="taxonomic scope" value="Eukaryota"/>
</dbReference>
<dbReference type="EMBL" id="EQ962657">
    <property type="protein sequence ID" value="EED15084.1"/>
    <property type="molecule type" value="Genomic_DNA"/>
</dbReference>
<sequence>FLASVRIEDSPQCECGLGDQDTAHVLIRCPTHINLRMETLWKEARETDYRKLLSEPQWVRQSIEFMMRTGLLTQFHHSNHVDSAWTDQPLDTFGNRTGHQNINITSPRTEILHSFCIYTHFLCWFGVLFARYLLLVVFGSGYGYVSRLSRGVD</sequence>
<dbReference type="Proteomes" id="UP000001745">
    <property type="component" value="Unassembled WGS sequence"/>
</dbReference>
<keyword evidence="3" id="KW-1185">Reference proteome</keyword>
<organism evidence="2 3">
    <name type="scientific">Talaromyces stipitatus (strain ATCC 10500 / CBS 375.48 / QM 6759 / NRRL 1006)</name>
    <name type="common">Penicillium stipitatum</name>
    <dbReference type="NCBI Taxonomy" id="441959"/>
    <lineage>
        <taxon>Eukaryota</taxon>
        <taxon>Fungi</taxon>
        <taxon>Dikarya</taxon>
        <taxon>Ascomycota</taxon>
        <taxon>Pezizomycotina</taxon>
        <taxon>Eurotiomycetes</taxon>
        <taxon>Eurotiomycetidae</taxon>
        <taxon>Eurotiales</taxon>
        <taxon>Trichocomaceae</taxon>
        <taxon>Talaromyces</taxon>
        <taxon>Talaromyces sect. Talaromyces</taxon>
    </lineage>
</organism>
<keyword evidence="1" id="KW-0812">Transmembrane</keyword>
<feature type="non-terminal residue" evidence="2">
    <location>
        <position position="1"/>
    </location>
</feature>
<evidence type="ECO:0000313" key="2">
    <source>
        <dbReference type="EMBL" id="EED15084.1"/>
    </source>
</evidence>
<dbReference type="RefSeq" id="XP_002485037.1">
    <property type="nucleotide sequence ID" value="XM_002484992.1"/>
</dbReference>
<dbReference type="AlphaFoldDB" id="B8MIJ2"/>